<evidence type="ECO:0000313" key="3">
    <source>
        <dbReference type="Proteomes" id="UP000319825"/>
    </source>
</evidence>
<dbReference type="CDD" id="cd00093">
    <property type="entry name" value="HTH_XRE"/>
    <property type="match status" value="1"/>
</dbReference>
<dbReference type="SUPFAM" id="SSF47413">
    <property type="entry name" value="lambda repressor-like DNA-binding domains"/>
    <property type="match status" value="1"/>
</dbReference>
<dbReference type="InterPro" id="IPR010982">
    <property type="entry name" value="Lambda_DNA-bd_dom_sf"/>
</dbReference>
<dbReference type="Pfam" id="PF19054">
    <property type="entry name" value="DUF5753"/>
    <property type="match status" value="1"/>
</dbReference>
<dbReference type="GO" id="GO:0003677">
    <property type="term" value="F:DNA binding"/>
    <property type="evidence" value="ECO:0007669"/>
    <property type="project" value="InterPro"/>
</dbReference>
<sequence length="256" mass="28099">MHDARATGNELLRVAMAETGETAESLAGKVGVDPKTAGRWVTPGRVPHARHRIAVARVLGREVGDLWPEVVRPREPDWFRPWAQTERDATSLRSFQASVVPGLLQTPEYAHAVLSSGPLAGDEVEGYVAARLERQAAVFGRARPPLAVFVVDEAALRRGDPEVMHPQLDHLIAMAGRPCVMVHVLPLRAGFHPGQAGAFVIASRDGAADLGYIDDQAEGKITRDVAPLWRVWDTVRSVALPRDQSIQFLKAREWLR</sequence>
<organism evidence="2 3">
    <name type="scientific">Micromonospora olivasterospora</name>
    <dbReference type="NCBI Taxonomy" id="1880"/>
    <lineage>
        <taxon>Bacteria</taxon>
        <taxon>Bacillati</taxon>
        <taxon>Actinomycetota</taxon>
        <taxon>Actinomycetes</taxon>
        <taxon>Micromonosporales</taxon>
        <taxon>Micromonosporaceae</taxon>
        <taxon>Micromonospora</taxon>
    </lineage>
</organism>
<evidence type="ECO:0000259" key="1">
    <source>
        <dbReference type="Pfam" id="PF19054"/>
    </source>
</evidence>
<dbReference type="EMBL" id="VLKE01000001">
    <property type="protein sequence ID" value="TWH69346.1"/>
    <property type="molecule type" value="Genomic_DNA"/>
</dbReference>
<name>A0A562IEU0_MICOL</name>
<reference evidence="2 3" key="1">
    <citation type="submission" date="2019-07" db="EMBL/GenBank/DDBJ databases">
        <title>R&amp;d 2014.</title>
        <authorList>
            <person name="Klenk H.-P."/>
        </authorList>
    </citation>
    <scope>NUCLEOTIDE SEQUENCE [LARGE SCALE GENOMIC DNA]</scope>
    <source>
        <strain evidence="2 3">DSM 43868</strain>
    </source>
</reference>
<accession>A0A562IEU0</accession>
<dbReference type="Proteomes" id="UP000319825">
    <property type="component" value="Unassembled WGS sequence"/>
</dbReference>
<dbReference type="InterPro" id="IPR001387">
    <property type="entry name" value="Cro/C1-type_HTH"/>
</dbReference>
<dbReference type="InterPro" id="IPR043917">
    <property type="entry name" value="DUF5753"/>
</dbReference>
<comment type="caution">
    <text evidence="2">The sequence shown here is derived from an EMBL/GenBank/DDBJ whole genome shotgun (WGS) entry which is preliminary data.</text>
</comment>
<keyword evidence="3" id="KW-1185">Reference proteome</keyword>
<gene>
    <name evidence="2" type="ORF">JD77_04355</name>
</gene>
<proteinExistence type="predicted"/>
<dbReference type="AlphaFoldDB" id="A0A562IEU0"/>
<evidence type="ECO:0000313" key="2">
    <source>
        <dbReference type="EMBL" id="TWH69346.1"/>
    </source>
</evidence>
<feature type="domain" description="DUF5753" evidence="1">
    <location>
        <begin position="81"/>
        <end position="250"/>
    </location>
</feature>
<protein>
    <recommendedName>
        <fullName evidence="1">DUF5753 domain-containing protein</fullName>
    </recommendedName>
</protein>